<dbReference type="Proteomes" id="UP000262142">
    <property type="component" value="Unassembled WGS sequence"/>
</dbReference>
<organism evidence="2 3">
    <name type="scientific">Candidatus Ornithobacterium hominis</name>
    <dbReference type="NCBI Taxonomy" id="2497989"/>
    <lineage>
        <taxon>Bacteria</taxon>
        <taxon>Pseudomonadati</taxon>
        <taxon>Bacteroidota</taxon>
        <taxon>Flavobacteriia</taxon>
        <taxon>Flavobacteriales</taxon>
        <taxon>Weeksellaceae</taxon>
        <taxon>Ornithobacterium</taxon>
    </lineage>
</organism>
<dbReference type="GO" id="GO:0016829">
    <property type="term" value="F:lyase activity"/>
    <property type="evidence" value="ECO:0007669"/>
    <property type="project" value="UniProtKB-KW"/>
</dbReference>
<gene>
    <name evidence="2" type="ORF">SAMEA104719789_01181</name>
</gene>
<dbReference type="SUPFAM" id="SSF69304">
    <property type="entry name" value="Tricorn protease N-terminal domain"/>
    <property type="match status" value="1"/>
</dbReference>
<evidence type="ECO:0000313" key="3">
    <source>
        <dbReference type="Proteomes" id="UP000262142"/>
    </source>
</evidence>
<dbReference type="PROSITE" id="PS51257">
    <property type="entry name" value="PROKAR_LIPOPROTEIN"/>
    <property type="match status" value="1"/>
</dbReference>
<dbReference type="AlphaFoldDB" id="A0A383U1V3"/>
<dbReference type="InterPro" id="IPR014756">
    <property type="entry name" value="Ig_E-set"/>
</dbReference>
<dbReference type="InterPro" id="IPR013780">
    <property type="entry name" value="Glyco_hydro_b"/>
</dbReference>
<dbReference type="InterPro" id="IPR013783">
    <property type="entry name" value="Ig-like_fold"/>
</dbReference>
<proteinExistence type="predicted"/>
<dbReference type="OrthoDB" id="1433363at2"/>
<evidence type="ECO:0000313" key="2">
    <source>
        <dbReference type="EMBL" id="SZD73141.1"/>
    </source>
</evidence>
<evidence type="ECO:0000259" key="1">
    <source>
        <dbReference type="Pfam" id="PF01833"/>
    </source>
</evidence>
<dbReference type="RefSeq" id="WP_119059467.1">
    <property type="nucleotide sequence ID" value="NZ_UNSC01000004.1"/>
</dbReference>
<dbReference type="InterPro" id="IPR002909">
    <property type="entry name" value="IPT_dom"/>
</dbReference>
<dbReference type="CDD" id="cd00102">
    <property type="entry name" value="IPT"/>
    <property type="match status" value="1"/>
</dbReference>
<protein>
    <submittedName>
        <fullName evidence="2">Streptogramin lyase</fullName>
    </submittedName>
</protein>
<dbReference type="Gene3D" id="2.60.40.1180">
    <property type="entry name" value="Golgi alpha-mannosidase II"/>
    <property type="match status" value="3"/>
</dbReference>
<dbReference type="Gene3D" id="2.60.40.10">
    <property type="entry name" value="Immunoglobulins"/>
    <property type="match status" value="1"/>
</dbReference>
<dbReference type="SUPFAM" id="SSF81296">
    <property type="entry name" value="E set domains"/>
    <property type="match status" value="1"/>
</dbReference>
<keyword evidence="3" id="KW-1185">Reference proteome</keyword>
<reference evidence="2 3" key="1">
    <citation type="submission" date="2018-09" db="EMBL/GenBank/DDBJ databases">
        <authorList>
            <consortium name="Pathogen Informatics"/>
        </authorList>
    </citation>
    <scope>NUCLEOTIDE SEQUENCE [LARGE SCALE GENOMIC DNA]</scope>
    <source>
        <strain evidence="2 3">OH-22767</strain>
    </source>
</reference>
<sequence length="396" mass="43668">MRKILSLLTIFVIVSSCSSDDSTEQQQNEFPTNIEITSLSAEIGEIITINGNGFLSNETYTVTFTENQIATITEINNNYLKVEVPENAASGNITLTFNNQTEIIGNIEILNNSVNEIYIFHNSENKLAKIDLTTGNLTYIGNNINYGINTRNAVYHSENNEYIGFENGFTSPSLVRINLDNGSASTVTIPSSFLVNGADFSDLIIDNNNNLYIFHNSENKLAKIDLTTGNLTYIGNNINYGINTRNAVYHSENNEYIGFEKDFTSPSLVRINLDNGSASTVTIPSSFLVNGADFSDLIIDNNNNLYIFHNSENKLAKIDLTTGNLTYIGNNINYGINTRNAVYHSGNNEYIGFENDFTSPSLVRINLDNGSTSTVTIPSSFLVNGADFSDLIITEN</sequence>
<keyword evidence="2" id="KW-0456">Lyase</keyword>
<name>A0A383U1V3_9FLAO</name>
<accession>A0A383U1V3</accession>
<feature type="domain" description="IPT/TIG" evidence="1">
    <location>
        <begin position="32"/>
        <end position="101"/>
    </location>
</feature>
<dbReference type="EMBL" id="UNSC01000004">
    <property type="protein sequence ID" value="SZD73141.1"/>
    <property type="molecule type" value="Genomic_DNA"/>
</dbReference>
<dbReference type="Pfam" id="PF01833">
    <property type="entry name" value="TIG"/>
    <property type="match status" value="1"/>
</dbReference>